<evidence type="ECO:0000313" key="3">
    <source>
        <dbReference type="Proteomes" id="UP001597280"/>
    </source>
</evidence>
<dbReference type="EMBL" id="JBHUFL010000003">
    <property type="protein sequence ID" value="MFD1836209.1"/>
    <property type="molecule type" value="Genomic_DNA"/>
</dbReference>
<name>A0ABW4Q0Z9_9MICO</name>
<protein>
    <submittedName>
        <fullName evidence="2">Uncharacterized protein</fullName>
    </submittedName>
</protein>
<organism evidence="2 3">
    <name type="scientific">Brachybacterium rhamnosum</name>
    <dbReference type="NCBI Taxonomy" id="173361"/>
    <lineage>
        <taxon>Bacteria</taxon>
        <taxon>Bacillati</taxon>
        <taxon>Actinomycetota</taxon>
        <taxon>Actinomycetes</taxon>
        <taxon>Micrococcales</taxon>
        <taxon>Dermabacteraceae</taxon>
        <taxon>Brachybacterium</taxon>
    </lineage>
</organism>
<dbReference type="Proteomes" id="UP001597280">
    <property type="component" value="Unassembled WGS sequence"/>
</dbReference>
<proteinExistence type="predicted"/>
<accession>A0ABW4Q0Z9</accession>
<dbReference type="RefSeq" id="WP_343905548.1">
    <property type="nucleotide sequence ID" value="NZ_BAAAIS010000003.1"/>
</dbReference>
<keyword evidence="3" id="KW-1185">Reference proteome</keyword>
<comment type="caution">
    <text evidence="2">The sequence shown here is derived from an EMBL/GenBank/DDBJ whole genome shotgun (WGS) entry which is preliminary data.</text>
</comment>
<gene>
    <name evidence="2" type="ORF">ACFSDA_14155</name>
</gene>
<sequence>MDLAEMYAGRIRPGVVAALVDHLPAACAVGRELGGAAAMSDEWHAIAQLDLTVRRAVRAVAGGKGDEPKAWELPEGVRDREARVAREAEAKRRWHERAADRERRARNGEAMTLRDL</sequence>
<reference evidence="3" key="1">
    <citation type="journal article" date="2019" name="Int. J. Syst. Evol. Microbiol.">
        <title>The Global Catalogue of Microorganisms (GCM) 10K type strain sequencing project: providing services to taxonomists for standard genome sequencing and annotation.</title>
        <authorList>
            <consortium name="The Broad Institute Genomics Platform"/>
            <consortium name="The Broad Institute Genome Sequencing Center for Infectious Disease"/>
            <person name="Wu L."/>
            <person name="Ma J."/>
        </authorList>
    </citation>
    <scope>NUCLEOTIDE SEQUENCE [LARGE SCALE GENOMIC DNA]</scope>
    <source>
        <strain evidence="3">JCM 11650</strain>
    </source>
</reference>
<evidence type="ECO:0000313" key="2">
    <source>
        <dbReference type="EMBL" id="MFD1836209.1"/>
    </source>
</evidence>
<feature type="region of interest" description="Disordered" evidence="1">
    <location>
        <begin position="88"/>
        <end position="116"/>
    </location>
</feature>
<evidence type="ECO:0000256" key="1">
    <source>
        <dbReference type="SAM" id="MobiDB-lite"/>
    </source>
</evidence>